<evidence type="ECO:0000313" key="2">
    <source>
        <dbReference type="Proteomes" id="UP001196413"/>
    </source>
</evidence>
<name>A0AAD5QTL7_PARTN</name>
<dbReference type="EMBL" id="JAHQIW010004123">
    <property type="protein sequence ID" value="KAJ1361149.1"/>
    <property type="molecule type" value="Genomic_DNA"/>
</dbReference>
<organism evidence="1 2">
    <name type="scientific">Parelaphostrongylus tenuis</name>
    <name type="common">Meningeal worm</name>
    <dbReference type="NCBI Taxonomy" id="148309"/>
    <lineage>
        <taxon>Eukaryota</taxon>
        <taxon>Metazoa</taxon>
        <taxon>Ecdysozoa</taxon>
        <taxon>Nematoda</taxon>
        <taxon>Chromadorea</taxon>
        <taxon>Rhabditida</taxon>
        <taxon>Rhabditina</taxon>
        <taxon>Rhabditomorpha</taxon>
        <taxon>Strongyloidea</taxon>
        <taxon>Metastrongylidae</taxon>
        <taxon>Parelaphostrongylus</taxon>
    </lineage>
</organism>
<dbReference type="Proteomes" id="UP001196413">
    <property type="component" value="Unassembled WGS sequence"/>
</dbReference>
<protein>
    <submittedName>
        <fullName evidence="1">Uncharacterized protein</fullName>
    </submittedName>
</protein>
<comment type="caution">
    <text evidence="1">The sequence shown here is derived from an EMBL/GenBank/DDBJ whole genome shotgun (WGS) entry which is preliminary data.</text>
</comment>
<proteinExistence type="predicted"/>
<dbReference type="AlphaFoldDB" id="A0AAD5QTL7"/>
<evidence type="ECO:0000313" key="1">
    <source>
        <dbReference type="EMBL" id="KAJ1361149.1"/>
    </source>
</evidence>
<accession>A0AAD5QTL7</accession>
<gene>
    <name evidence="1" type="ORF">KIN20_020339</name>
</gene>
<reference evidence="1" key="1">
    <citation type="submission" date="2021-06" db="EMBL/GenBank/DDBJ databases">
        <title>Parelaphostrongylus tenuis whole genome reference sequence.</title>
        <authorList>
            <person name="Garwood T.J."/>
            <person name="Larsen P.A."/>
            <person name="Fountain-Jones N.M."/>
            <person name="Garbe J.R."/>
            <person name="Macchietto M.G."/>
            <person name="Kania S.A."/>
            <person name="Gerhold R.W."/>
            <person name="Richards J.E."/>
            <person name="Wolf T.M."/>
        </authorList>
    </citation>
    <scope>NUCLEOTIDE SEQUENCE</scope>
    <source>
        <strain evidence="1">MNPRO001-30</strain>
        <tissue evidence="1">Meninges</tissue>
    </source>
</reference>
<sequence length="73" mass="8307">MNEYGEQDDDDDTYINYVDRQGLGIPLCLGFWNDTSRCLPSIRPPMSLSSTRESMHNVRKIASGARLIQFLPT</sequence>
<keyword evidence="2" id="KW-1185">Reference proteome</keyword>